<feature type="compositionally biased region" description="Basic residues" evidence="1">
    <location>
        <begin position="1"/>
        <end position="10"/>
    </location>
</feature>
<keyword evidence="3" id="KW-1185">Reference proteome</keyword>
<name>A0A9D4CZB9_DREPO</name>
<evidence type="ECO:0000313" key="3">
    <source>
        <dbReference type="Proteomes" id="UP000828390"/>
    </source>
</evidence>
<reference evidence="2" key="1">
    <citation type="journal article" date="2019" name="bioRxiv">
        <title>The Genome of the Zebra Mussel, Dreissena polymorpha: A Resource for Invasive Species Research.</title>
        <authorList>
            <person name="McCartney M.A."/>
            <person name="Auch B."/>
            <person name="Kono T."/>
            <person name="Mallez S."/>
            <person name="Zhang Y."/>
            <person name="Obille A."/>
            <person name="Becker A."/>
            <person name="Abrahante J.E."/>
            <person name="Garbe J."/>
            <person name="Badalamenti J.P."/>
            <person name="Herman A."/>
            <person name="Mangelson H."/>
            <person name="Liachko I."/>
            <person name="Sullivan S."/>
            <person name="Sone E.D."/>
            <person name="Koren S."/>
            <person name="Silverstein K.A.T."/>
            <person name="Beckman K.B."/>
            <person name="Gohl D.M."/>
        </authorList>
    </citation>
    <scope>NUCLEOTIDE SEQUENCE</scope>
    <source>
        <strain evidence="2">Duluth1</strain>
        <tissue evidence="2">Whole animal</tissue>
    </source>
</reference>
<comment type="caution">
    <text evidence="2">The sequence shown here is derived from an EMBL/GenBank/DDBJ whole genome shotgun (WGS) entry which is preliminary data.</text>
</comment>
<dbReference type="Proteomes" id="UP000828390">
    <property type="component" value="Unassembled WGS sequence"/>
</dbReference>
<feature type="compositionally biased region" description="Polar residues" evidence="1">
    <location>
        <begin position="51"/>
        <end position="62"/>
    </location>
</feature>
<evidence type="ECO:0000313" key="2">
    <source>
        <dbReference type="EMBL" id="KAH3734523.1"/>
    </source>
</evidence>
<feature type="compositionally biased region" description="Basic and acidic residues" evidence="1">
    <location>
        <begin position="11"/>
        <end position="26"/>
    </location>
</feature>
<proteinExistence type="predicted"/>
<dbReference type="AlphaFoldDB" id="A0A9D4CZB9"/>
<dbReference type="EMBL" id="JAIWYP010000011">
    <property type="protein sequence ID" value="KAH3734523.1"/>
    <property type="molecule type" value="Genomic_DNA"/>
</dbReference>
<evidence type="ECO:0000256" key="1">
    <source>
        <dbReference type="SAM" id="MobiDB-lite"/>
    </source>
</evidence>
<organism evidence="2 3">
    <name type="scientific">Dreissena polymorpha</name>
    <name type="common">Zebra mussel</name>
    <name type="synonym">Mytilus polymorpha</name>
    <dbReference type="NCBI Taxonomy" id="45954"/>
    <lineage>
        <taxon>Eukaryota</taxon>
        <taxon>Metazoa</taxon>
        <taxon>Spiralia</taxon>
        <taxon>Lophotrochozoa</taxon>
        <taxon>Mollusca</taxon>
        <taxon>Bivalvia</taxon>
        <taxon>Autobranchia</taxon>
        <taxon>Heteroconchia</taxon>
        <taxon>Euheterodonta</taxon>
        <taxon>Imparidentia</taxon>
        <taxon>Neoheterodontei</taxon>
        <taxon>Myida</taxon>
        <taxon>Dreissenoidea</taxon>
        <taxon>Dreissenidae</taxon>
        <taxon>Dreissena</taxon>
    </lineage>
</organism>
<reference evidence="2" key="2">
    <citation type="submission" date="2020-11" db="EMBL/GenBank/DDBJ databases">
        <authorList>
            <person name="McCartney M.A."/>
            <person name="Auch B."/>
            <person name="Kono T."/>
            <person name="Mallez S."/>
            <person name="Becker A."/>
            <person name="Gohl D.M."/>
            <person name="Silverstein K.A.T."/>
            <person name="Koren S."/>
            <person name="Bechman K.B."/>
            <person name="Herman A."/>
            <person name="Abrahante J.E."/>
            <person name="Garbe J."/>
        </authorList>
    </citation>
    <scope>NUCLEOTIDE SEQUENCE</scope>
    <source>
        <strain evidence="2">Duluth1</strain>
        <tissue evidence="2">Whole animal</tissue>
    </source>
</reference>
<protein>
    <submittedName>
        <fullName evidence="2">Uncharacterized protein</fullName>
    </submittedName>
</protein>
<feature type="region of interest" description="Disordered" evidence="1">
    <location>
        <begin position="1"/>
        <end position="74"/>
    </location>
</feature>
<accession>A0A9D4CZB9</accession>
<sequence>MILLKLSRKNRQVDSGRPKLSQEGRIGKLAGGSSNAASTIIHRAKRPLPLTSRTANVESDITSSSEEGREERGT</sequence>
<gene>
    <name evidence="2" type="ORF">DPMN_040962</name>
</gene>